<proteinExistence type="inferred from homology"/>
<organism evidence="2 3">
    <name type="scientific">Helicostylum pulchrum</name>
    <dbReference type="NCBI Taxonomy" id="562976"/>
    <lineage>
        <taxon>Eukaryota</taxon>
        <taxon>Fungi</taxon>
        <taxon>Fungi incertae sedis</taxon>
        <taxon>Mucoromycota</taxon>
        <taxon>Mucoromycotina</taxon>
        <taxon>Mucoromycetes</taxon>
        <taxon>Mucorales</taxon>
        <taxon>Mucorineae</taxon>
        <taxon>Mucoraceae</taxon>
        <taxon>Helicostylum</taxon>
    </lineage>
</organism>
<dbReference type="PANTHER" id="PTHR11102:SF160">
    <property type="entry name" value="ERAD-ASSOCIATED E3 UBIQUITIN-PROTEIN LIGASE COMPONENT HRD3"/>
    <property type="match status" value="1"/>
</dbReference>
<name>A0ABP9XM39_9FUNG</name>
<dbReference type="Pfam" id="PF08238">
    <property type="entry name" value="Sel1"/>
    <property type="match status" value="9"/>
</dbReference>
<dbReference type="SUPFAM" id="SSF81901">
    <property type="entry name" value="HCP-like"/>
    <property type="match status" value="3"/>
</dbReference>
<evidence type="ECO:0008006" key="4">
    <source>
        <dbReference type="Google" id="ProtNLM"/>
    </source>
</evidence>
<evidence type="ECO:0000313" key="3">
    <source>
        <dbReference type="Proteomes" id="UP001476247"/>
    </source>
</evidence>
<dbReference type="EMBL" id="BAABUJ010000005">
    <property type="protein sequence ID" value="GAA5795867.1"/>
    <property type="molecule type" value="Genomic_DNA"/>
</dbReference>
<dbReference type="SMART" id="SM00671">
    <property type="entry name" value="SEL1"/>
    <property type="match status" value="8"/>
</dbReference>
<gene>
    <name evidence="2" type="ORF">HPULCUR_001229</name>
</gene>
<dbReference type="Gene3D" id="1.25.40.10">
    <property type="entry name" value="Tetratricopeptide repeat domain"/>
    <property type="match status" value="3"/>
</dbReference>
<sequence length="450" mass="50706">MGLIPVILDDFPYPGDKDLFTGIQEINKNNYKEALKYFEKGSTYDNEYASLFTAIIYFTGFGLPKRDSVKAMNLLKQIASQWENPVAQYLIAAMYDEGDDGVMKNTKTCTEWYLLSANNGWLFSIGNVGYAYTFGCGVKEDHKKAIEWIEKVLKNEDTKTDEILYLFGNKNFKVNFSKADKDAVANALKMTGGELVNPVAVLCDANYKNPSWLKIARVVVWDLSTNKSSSALAPCQHYIADIYLNGKNNVPRDSEKAMYWQRKSANNGNANSCRALGLQYEIGTHLKQDYKEAMKCYEKPKYIVGGYSENFHIGGLYYRGLGVKKDWKKALEYLVEAAFLDKNERAFLLMGIIYEAGKYGVSRNIKEAVKCYMEIFDLGNPAGAIALALIYCKGVGVKKDEGKTVHWFIQAMTAGCQDAQVFLSLIEVQGFQAAANIILEFYDIEFNLFT</sequence>
<keyword evidence="3" id="KW-1185">Reference proteome</keyword>
<protein>
    <recommendedName>
        <fullName evidence="4">Beta-lactamase</fullName>
    </recommendedName>
</protein>
<reference evidence="2 3" key="1">
    <citation type="submission" date="2024-04" db="EMBL/GenBank/DDBJ databases">
        <title>genome sequences of Mucor flavus KT1a and Helicostylum pulchrum KT1b strains isolation_sourced from the surface of a dry-aged beef.</title>
        <authorList>
            <person name="Toyotome T."/>
            <person name="Hosono M."/>
            <person name="Torimaru M."/>
            <person name="Fukuda K."/>
            <person name="Mikami N."/>
        </authorList>
    </citation>
    <scope>NUCLEOTIDE SEQUENCE [LARGE SCALE GENOMIC DNA]</scope>
    <source>
        <strain evidence="2 3">KT1b</strain>
    </source>
</reference>
<evidence type="ECO:0000313" key="2">
    <source>
        <dbReference type="EMBL" id="GAA5795867.1"/>
    </source>
</evidence>
<comment type="similarity">
    <text evidence="1">Belongs to the sel-1 family.</text>
</comment>
<dbReference type="InterPro" id="IPR006597">
    <property type="entry name" value="Sel1-like"/>
</dbReference>
<evidence type="ECO:0000256" key="1">
    <source>
        <dbReference type="ARBA" id="ARBA00038101"/>
    </source>
</evidence>
<accession>A0ABP9XM39</accession>
<dbReference type="Proteomes" id="UP001476247">
    <property type="component" value="Unassembled WGS sequence"/>
</dbReference>
<dbReference type="InterPro" id="IPR011990">
    <property type="entry name" value="TPR-like_helical_dom_sf"/>
</dbReference>
<comment type="caution">
    <text evidence="2">The sequence shown here is derived from an EMBL/GenBank/DDBJ whole genome shotgun (WGS) entry which is preliminary data.</text>
</comment>
<dbReference type="PANTHER" id="PTHR11102">
    <property type="entry name" value="SEL-1-LIKE PROTEIN"/>
    <property type="match status" value="1"/>
</dbReference>
<dbReference type="InterPro" id="IPR050767">
    <property type="entry name" value="Sel1_AlgK"/>
</dbReference>